<dbReference type="Proteomes" id="UP000249661">
    <property type="component" value="Unassembled WGS sequence"/>
</dbReference>
<gene>
    <name evidence="1" type="ORF">BO66DRAFT_158258</name>
</gene>
<evidence type="ECO:0000313" key="1">
    <source>
        <dbReference type="EMBL" id="RAH67281.1"/>
    </source>
</evidence>
<reference evidence="1" key="1">
    <citation type="submission" date="2018-02" db="EMBL/GenBank/DDBJ databases">
        <title>The genomes of Aspergillus section Nigri reveals drivers in fungal speciation.</title>
        <authorList>
            <consortium name="DOE Joint Genome Institute"/>
            <person name="Vesth T.C."/>
            <person name="Nybo J."/>
            <person name="Theobald S."/>
            <person name="Brandl J."/>
            <person name="Frisvad J.C."/>
            <person name="Nielsen K.F."/>
            <person name="Lyhne E.K."/>
            <person name="Kogle M.E."/>
            <person name="Kuo A."/>
            <person name="Riley R."/>
            <person name="Clum A."/>
            <person name="Nolan M."/>
            <person name="Lipzen A."/>
            <person name="Salamov A."/>
            <person name="Henrissat B."/>
            <person name="Wiebenga A."/>
            <person name="De vries R.P."/>
            <person name="Grigoriev I.V."/>
            <person name="Mortensen U.H."/>
            <person name="Andersen M.R."/>
            <person name="Baker S.E."/>
        </authorList>
    </citation>
    <scope>NUCLEOTIDE SEQUENCE</scope>
    <source>
        <strain evidence="1">CBS 121060</strain>
    </source>
</reference>
<protein>
    <submittedName>
        <fullName evidence="1">NAD dependent epimerase/dehydratase family protein</fullName>
    </submittedName>
</protein>
<dbReference type="EMBL" id="KZ824975">
    <property type="protein sequence ID" value="RAH67281.1"/>
    <property type="molecule type" value="Genomic_DNA"/>
</dbReference>
<name>A0ACD1H1I3_9EURO</name>
<organism evidence="1 2">
    <name type="scientific">Aspergillus aculeatinus CBS 121060</name>
    <dbReference type="NCBI Taxonomy" id="1448322"/>
    <lineage>
        <taxon>Eukaryota</taxon>
        <taxon>Fungi</taxon>
        <taxon>Dikarya</taxon>
        <taxon>Ascomycota</taxon>
        <taxon>Pezizomycotina</taxon>
        <taxon>Eurotiomycetes</taxon>
        <taxon>Eurotiomycetidae</taxon>
        <taxon>Eurotiales</taxon>
        <taxon>Aspergillaceae</taxon>
        <taxon>Aspergillus</taxon>
        <taxon>Aspergillus subgen. Circumdati</taxon>
    </lineage>
</organism>
<proteinExistence type="predicted"/>
<accession>A0ACD1H1I3</accession>
<sequence>MTRSILITGVSGYIGGAIVAEVLEAQQNNDLSGWHIAGLVRSEAQAAKIRSLSPVEPIVVSDFDELDKLEKIAQGFDVIIHAGAGWHTASARAFLRGLAIGKRNRAGHRHPHYIQISGTSNLSDRPHSANFIEDHIFSDAEDDIFAYEKAREAREVYYQRTTDIAVVELGEELGIPTHIVMAPTIFGLSKGWFNRFSVQLPAIIADAVTTGQVKVLGDGQTVWTHVHIDDLARFFVVLLQHIADEDRSKEIPSGRRGIYFCESGQHTHREFSQRLADAGVELGIFQSAELASVSVQEAADAWAGGNAARVELSFGANARCKAVLARQLGWIPKHEKKWAETFHIELQEYVERPPDPKTLPLVMQKKKTST</sequence>
<evidence type="ECO:0000313" key="2">
    <source>
        <dbReference type="Proteomes" id="UP000249661"/>
    </source>
</evidence>
<keyword evidence="2" id="KW-1185">Reference proteome</keyword>